<sequence>MSSIRTMTRRAALAAVAAGAALALAACGGDGDGGAGHGGHATASASAGATAPAEGATATAAHNAQDVAFAQGMIPHHRQALDMARLAVGRAASTEVEELAGRIEKAQEPEIATMTGWLRSWGERVPGPADSASGTGHSGHSGHSDQPGMPGMMDGADMEKLEEATGEDFDRMFLTLMIEHHEGAVEMAATQREKGAYQSARALADDIVTAQKAEIAEMERLLDGR</sequence>
<accession>A0A0F7VUX5</accession>
<feature type="domain" description="DUF305" evidence="3">
    <location>
        <begin position="66"/>
        <end position="222"/>
    </location>
</feature>
<proteinExistence type="predicted"/>
<gene>
    <name evidence="4" type="primary">sle_48410</name>
</gene>
<organism evidence="4 5">
    <name type="scientific">Streptomyces leeuwenhoekii</name>
    <dbReference type="NCBI Taxonomy" id="1437453"/>
    <lineage>
        <taxon>Bacteria</taxon>
        <taxon>Bacillati</taxon>
        <taxon>Actinomycetota</taxon>
        <taxon>Actinomycetes</taxon>
        <taxon>Kitasatosporales</taxon>
        <taxon>Streptomycetaceae</taxon>
        <taxon>Streptomyces</taxon>
    </lineage>
</organism>
<dbReference type="InterPro" id="IPR006311">
    <property type="entry name" value="TAT_signal"/>
</dbReference>
<dbReference type="PROSITE" id="PS51318">
    <property type="entry name" value="TAT"/>
    <property type="match status" value="1"/>
</dbReference>
<keyword evidence="4" id="KW-0449">Lipoprotein</keyword>
<keyword evidence="2" id="KW-0732">Signal</keyword>
<reference evidence="4 5" key="1">
    <citation type="submission" date="2015-02" db="EMBL/GenBank/DDBJ databases">
        <authorList>
            <person name="Gomez-Escribano P.J."/>
        </authorList>
    </citation>
    <scope>NUCLEOTIDE SEQUENCE [LARGE SCALE GENOMIC DNA]</scope>
    <source>
        <strain evidence="5">C34 (DSM 42122 / NRRL B-24963)</strain>
    </source>
</reference>
<evidence type="ECO:0000313" key="4">
    <source>
        <dbReference type="EMBL" id="CQR64299.1"/>
    </source>
</evidence>
<dbReference type="AlphaFoldDB" id="A0A0F7VUX5"/>
<feature type="region of interest" description="Disordered" evidence="1">
    <location>
        <begin position="123"/>
        <end position="155"/>
    </location>
</feature>
<feature type="signal peptide" evidence="2">
    <location>
        <begin position="1"/>
        <end position="25"/>
    </location>
</feature>
<dbReference type="PROSITE" id="PS51257">
    <property type="entry name" value="PROKAR_LIPOPROTEIN"/>
    <property type="match status" value="1"/>
</dbReference>
<evidence type="ECO:0000259" key="3">
    <source>
        <dbReference type="Pfam" id="PF03713"/>
    </source>
</evidence>
<dbReference type="InterPro" id="IPR012347">
    <property type="entry name" value="Ferritin-like"/>
</dbReference>
<protein>
    <submittedName>
        <fullName evidence="4">Lipoprotein</fullName>
    </submittedName>
</protein>
<dbReference type="Gene3D" id="1.20.1260.10">
    <property type="match status" value="1"/>
</dbReference>
<evidence type="ECO:0000256" key="1">
    <source>
        <dbReference type="SAM" id="MobiDB-lite"/>
    </source>
</evidence>
<dbReference type="PANTHER" id="PTHR36933">
    <property type="entry name" value="SLL0788 PROTEIN"/>
    <property type="match status" value="1"/>
</dbReference>
<dbReference type="PANTHER" id="PTHR36933:SF1">
    <property type="entry name" value="SLL0788 PROTEIN"/>
    <property type="match status" value="1"/>
</dbReference>
<evidence type="ECO:0000313" key="5">
    <source>
        <dbReference type="Proteomes" id="UP000035016"/>
    </source>
</evidence>
<dbReference type="KEGG" id="sle:sle_48410"/>
<name>A0A0F7VUX5_STRLW</name>
<evidence type="ECO:0000256" key="2">
    <source>
        <dbReference type="SAM" id="SignalP"/>
    </source>
</evidence>
<dbReference type="RefSeq" id="WP_029384759.1">
    <property type="nucleotide sequence ID" value="NZ_AZSD01000240.1"/>
</dbReference>
<dbReference type="EMBL" id="LN831790">
    <property type="protein sequence ID" value="CQR64299.1"/>
    <property type="molecule type" value="Genomic_DNA"/>
</dbReference>
<dbReference type="InterPro" id="IPR005183">
    <property type="entry name" value="DUF305_CopM-like"/>
</dbReference>
<dbReference type="Proteomes" id="UP000035016">
    <property type="component" value="Chromosome Chromosome"/>
</dbReference>
<feature type="chain" id="PRO_5039712498" evidence="2">
    <location>
        <begin position="26"/>
        <end position="225"/>
    </location>
</feature>
<dbReference type="Pfam" id="PF03713">
    <property type="entry name" value="DUF305"/>
    <property type="match status" value="1"/>
</dbReference>